<gene>
    <name evidence="2" type="ORF">GGR34_003698</name>
</gene>
<dbReference type="InterPro" id="IPR007048">
    <property type="entry name" value="IraD/Gp25-like"/>
</dbReference>
<evidence type="ECO:0000259" key="1">
    <source>
        <dbReference type="Pfam" id="PF04965"/>
    </source>
</evidence>
<feature type="domain" description="IraD/Gp25-like" evidence="1">
    <location>
        <begin position="16"/>
        <end position="92"/>
    </location>
</feature>
<protein>
    <recommendedName>
        <fullName evidence="1">IraD/Gp25-like domain-containing protein</fullName>
    </recommendedName>
</protein>
<name>A0A7W6N996_9HYPH</name>
<dbReference type="Proteomes" id="UP000519439">
    <property type="component" value="Unassembled WGS sequence"/>
</dbReference>
<evidence type="ECO:0000313" key="2">
    <source>
        <dbReference type="EMBL" id="MBB4042013.1"/>
    </source>
</evidence>
<accession>A0A7W6N996</accession>
<evidence type="ECO:0000313" key="3">
    <source>
        <dbReference type="Proteomes" id="UP000519439"/>
    </source>
</evidence>
<proteinExistence type="predicted"/>
<dbReference type="EMBL" id="JACIDC010000018">
    <property type="protein sequence ID" value="MBB4042013.1"/>
    <property type="molecule type" value="Genomic_DNA"/>
</dbReference>
<comment type="caution">
    <text evidence="2">The sequence shown here is derived from an EMBL/GenBank/DDBJ whole genome shotgun (WGS) entry which is preliminary data.</text>
</comment>
<dbReference type="Gene3D" id="3.10.450.40">
    <property type="match status" value="1"/>
</dbReference>
<dbReference type="RefSeq" id="WP_027316055.1">
    <property type="nucleotide sequence ID" value="NZ_JACIDC010000018.1"/>
</dbReference>
<dbReference type="Pfam" id="PF04965">
    <property type="entry name" value="GPW_gp25"/>
    <property type="match status" value="1"/>
</dbReference>
<dbReference type="AlphaFoldDB" id="A0A7W6N996"/>
<reference evidence="2 3" key="1">
    <citation type="submission" date="2020-08" db="EMBL/GenBank/DDBJ databases">
        <title>Genomic Encyclopedia of Type Strains, Phase IV (KMG-IV): sequencing the most valuable type-strain genomes for metagenomic binning, comparative biology and taxonomic classification.</title>
        <authorList>
            <person name="Goeker M."/>
        </authorList>
    </citation>
    <scope>NUCLEOTIDE SEQUENCE [LARGE SCALE GENOMIC DNA]</scope>
    <source>
        <strain evidence="2 3">DSM 15743</strain>
    </source>
</reference>
<sequence length="124" mass="14067">MAGMNRRTGRWLSGWDHLLQSLEVLFSTMVGTRVMRRSFGSVVPALLGRPINQSTVLRFATAVIVAVELWEPRFRIKQISFEKSRNSPEKLRLGQLTMSLVGEYRPRAHLGDPTPEGGERTINF</sequence>
<dbReference type="SUPFAM" id="SSF160719">
    <property type="entry name" value="gpW/gp25-like"/>
    <property type="match status" value="1"/>
</dbReference>
<organism evidence="2 3">
    <name type="scientific">Microvirga flocculans</name>
    <dbReference type="NCBI Taxonomy" id="217168"/>
    <lineage>
        <taxon>Bacteria</taxon>
        <taxon>Pseudomonadati</taxon>
        <taxon>Pseudomonadota</taxon>
        <taxon>Alphaproteobacteria</taxon>
        <taxon>Hyphomicrobiales</taxon>
        <taxon>Methylobacteriaceae</taxon>
        <taxon>Microvirga</taxon>
    </lineage>
</organism>
<keyword evidence="3" id="KW-1185">Reference proteome</keyword>